<comment type="caution">
    <text evidence="2">The sequence shown here is derived from an EMBL/GenBank/DDBJ whole genome shotgun (WGS) entry which is preliminary data.</text>
</comment>
<proteinExistence type="predicted"/>
<dbReference type="GO" id="GO:0016740">
    <property type="term" value="F:transferase activity"/>
    <property type="evidence" value="ECO:0007669"/>
    <property type="project" value="UniProtKB-KW"/>
</dbReference>
<organism evidence="2 4">
    <name type="scientific">Rhynchospora pubera</name>
    <dbReference type="NCBI Taxonomy" id="906938"/>
    <lineage>
        <taxon>Eukaryota</taxon>
        <taxon>Viridiplantae</taxon>
        <taxon>Streptophyta</taxon>
        <taxon>Embryophyta</taxon>
        <taxon>Tracheophyta</taxon>
        <taxon>Spermatophyta</taxon>
        <taxon>Magnoliopsida</taxon>
        <taxon>Liliopsida</taxon>
        <taxon>Poales</taxon>
        <taxon>Cyperaceae</taxon>
        <taxon>Cyperoideae</taxon>
        <taxon>Rhynchosporeae</taxon>
        <taxon>Rhynchospora</taxon>
    </lineage>
</organism>
<keyword evidence="2" id="KW-0808">Transferase</keyword>
<dbReference type="PANTHER" id="PTHR46038">
    <property type="entry name" value="EXPRESSED PROTEIN-RELATED"/>
    <property type="match status" value="1"/>
</dbReference>
<keyword evidence="4" id="KW-1185">Reference proteome</keyword>
<name>A0AAV8C359_9POAL</name>
<reference evidence="2" key="1">
    <citation type="submission" date="2022-08" db="EMBL/GenBank/DDBJ databases">
        <authorList>
            <person name="Marques A."/>
        </authorList>
    </citation>
    <scope>NUCLEOTIDE SEQUENCE</scope>
    <source>
        <strain evidence="2">RhyPub2mFocal</strain>
        <tissue evidence="2">Leaves</tissue>
    </source>
</reference>
<dbReference type="InterPro" id="IPR044821">
    <property type="entry name" value="At1g28695/At4g15970-like"/>
</dbReference>
<gene>
    <name evidence="3" type="ORF">LUZ62_049285</name>
    <name evidence="2" type="ORF">LUZ62_083402</name>
</gene>
<evidence type="ECO:0000313" key="4">
    <source>
        <dbReference type="Proteomes" id="UP001140206"/>
    </source>
</evidence>
<feature type="domain" description="Nucleotide-diphospho-sugar transferase" evidence="1">
    <location>
        <begin position="142"/>
        <end position="340"/>
    </location>
</feature>
<sequence length="374" mass="42471">MGKSADMLRHATPFLLGVAATLVCLTFYRSKIIIGGHERSLEAFALINATQVNSTNIACEKKEVASFDDRLISRKEVVNQTTVQNATPVEEEPFPGLLPLLKRVATNDKTVIMTSVNEAWATPNSLLDIFLEGFRIGEGIQHLLDHLIVVTLDPNAWNLCTAVHPHCYPLTVDGKNFTSEKVFMSGDYIDLVWSKVKLQRRILELGYNFLFTDVDILWMRNPLKHITVYADLTASSDEFLGDPDDINNYPNTGLIYVKSTQKTIEMMNYWIDARNRYPPNHEQTIFNFIKADLAGNLTVKIQYIDTSYCGGFCNHGNDLNKICTMHANCCVGLQAKLHDLKQIIEDWKFYTALPIEEKRKGLFTWRVPGLYCMH</sequence>
<dbReference type="Proteomes" id="UP001140206">
    <property type="component" value="Chromosome 2"/>
</dbReference>
<evidence type="ECO:0000259" key="1">
    <source>
        <dbReference type="Pfam" id="PF03407"/>
    </source>
</evidence>
<dbReference type="PANTHER" id="PTHR46038:SF13">
    <property type="entry name" value="GLYCOSYLTRANSFERASE"/>
    <property type="match status" value="1"/>
</dbReference>
<dbReference type="EMBL" id="JAMFTS010000002">
    <property type="protein sequence ID" value="KAJ4798039.1"/>
    <property type="molecule type" value="Genomic_DNA"/>
</dbReference>
<dbReference type="Pfam" id="PF03407">
    <property type="entry name" value="Nucleotid_trans"/>
    <property type="match status" value="1"/>
</dbReference>
<dbReference type="Proteomes" id="UP001140206">
    <property type="component" value="Chromosome 5"/>
</dbReference>
<dbReference type="InterPro" id="IPR005069">
    <property type="entry name" value="Nucl-diP-sugar_transferase"/>
</dbReference>
<dbReference type="EMBL" id="JAMFTS010000005">
    <property type="protein sequence ID" value="KAJ4748997.1"/>
    <property type="molecule type" value="Genomic_DNA"/>
</dbReference>
<evidence type="ECO:0000313" key="3">
    <source>
        <dbReference type="EMBL" id="KAJ4798039.1"/>
    </source>
</evidence>
<protein>
    <submittedName>
        <fullName evidence="2">Nucleotide-diphospho-sugar transferase family protein</fullName>
    </submittedName>
</protein>
<accession>A0AAV8C359</accession>
<evidence type="ECO:0000313" key="2">
    <source>
        <dbReference type="EMBL" id="KAJ4748997.1"/>
    </source>
</evidence>
<dbReference type="AlphaFoldDB" id="A0AAV8C359"/>